<evidence type="ECO:0000256" key="1">
    <source>
        <dbReference type="ARBA" id="ARBA00009797"/>
    </source>
</evidence>
<dbReference type="AlphaFoldDB" id="A0A3L6T1I7"/>
<name>A0A3L6T1I7_PANMI</name>
<dbReference type="Gene3D" id="3.90.320.10">
    <property type="match status" value="1"/>
</dbReference>
<evidence type="ECO:0000313" key="3">
    <source>
        <dbReference type="Proteomes" id="UP000275267"/>
    </source>
</evidence>
<dbReference type="GO" id="GO:0036297">
    <property type="term" value="P:interstrand cross-link repair"/>
    <property type="evidence" value="ECO:0007669"/>
    <property type="project" value="TreeGrafter"/>
</dbReference>
<dbReference type="Pfam" id="PF09810">
    <property type="entry name" value="Exo5"/>
    <property type="match status" value="3"/>
</dbReference>
<dbReference type="PANTHER" id="PTHR14464:SF4">
    <property type="entry name" value="EXONUCLEASE V"/>
    <property type="match status" value="1"/>
</dbReference>
<dbReference type="EMBL" id="PQIB02000003">
    <property type="protein sequence ID" value="RLN29254.1"/>
    <property type="molecule type" value="Genomic_DNA"/>
</dbReference>
<accession>A0A3L6T1I7</accession>
<comment type="similarity">
    <text evidence="1">Belongs to the EXO5 family.</text>
</comment>
<dbReference type="Proteomes" id="UP000275267">
    <property type="component" value="Unassembled WGS sequence"/>
</dbReference>
<dbReference type="InterPro" id="IPR019190">
    <property type="entry name" value="EXOV"/>
</dbReference>
<sequence length="367" mass="41944">MAFIDAALAAAAAGARPLVSSTARRAAAQLSCAAYSAAGGDIEDSPVPRRSLLARFRERRALAITDITATEWCEKQMEFVLEHGKPERTEAMKAGSERQAQLEQEVVERVEVTIRSAEDLWAVKFMNFIMGTNQLMFDGITREIPVFQSGYEAFYLGNILLCRSDCKSYHCRIGVVEGSWMIGIIDEIRMPIDDISFQPILVDTKTRVRPTIPSEAQKRNGRLQLMCYKYLWDNLIAEKFPAENFFSYSDLDPNYLLSDDVKQYISSLGFNAKTFEDVLNYFKATCHTLPRSGESLLLRYELQSDHSLLEEYQFTNDARWFKDQIQEVLSFWQGSREPKFVTEEERWKCSFCKFASKCPMIASTSRC</sequence>
<dbReference type="GO" id="GO:0045145">
    <property type="term" value="F:single-stranded DNA 5'-3' DNA exonuclease activity"/>
    <property type="evidence" value="ECO:0007669"/>
    <property type="project" value="InterPro"/>
</dbReference>
<keyword evidence="3" id="KW-1185">Reference proteome</keyword>
<dbReference type="OrthoDB" id="354769at2759"/>
<comment type="caution">
    <text evidence="2">The sequence shown here is derived from an EMBL/GenBank/DDBJ whole genome shotgun (WGS) entry which is preliminary data.</text>
</comment>
<gene>
    <name evidence="2" type="ORF">C2845_PM05G11090</name>
</gene>
<protein>
    <submittedName>
        <fullName evidence="2">Exonuclease V, chloroplastic-like</fullName>
    </submittedName>
</protein>
<proteinExistence type="inferred from homology"/>
<dbReference type="PANTHER" id="PTHR14464">
    <property type="entry name" value="EXONUCLEASE V"/>
    <property type="match status" value="1"/>
</dbReference>
<dbReference type="InterPro" id="IPR011604">
    <property type="entry name" value="PDDEXK-like_dom_sf"/>
</dbReference>
<reference evidence="3" key="1">
    <citation type="journal article" date="2019" name="Nat. Commun.">
        <title>The genome of broomcorn millet.</title>
        <authorList>
            <person name="Zou C."/>
            <person name="Miki D."/>
            <person name="Li D."/>
            <person name="Tang Q."/>
            <person name="Xiao L."/>
            <person name="Rajput S."/>
            <person name="Deng P."/>
            <person name="Jia W."/>
            <person name="Huang R."/>
            <person name="Zhang M."/>
            <person name="Sun Y."/>
            <person name="Hu J."/>
            <person name="Fu X."/>
            <person name="Schnable P.S."/>
            <person name="Li F."/>
            <person name="Zhang H."/>
            <person name="Feng B."/>
            <person name="Zhu X."/>
            <person name="Liu R."/>
            <person name="Schnable J.C."/>
            <person name="Zhu J.-K."/>
            <person name="Zhang H."/>
        </authorList>
    </citation>
    <scope>NUCLEOTIDE SEQUENCE [LARGE SCALE GENOMIC DNA]</scope>
</reference>
<evidence type="ECO:0000313" key="2">
    <source>
        <dbReference type="EMBL" id="RLN29254.1"/>
    </source>
</evidence>
<dbReference type="GO" id="GO:0005634">
    <property type="term" value="C:nucleus"/>
    <property type="evidence" value="ECO:0007669"/>
    <property type="project" value="TreeGrafter"/>
</dbReference>
<organism evidence="2 3">
    <name type="scientific">Panicum miliaceum</name>
    <name type="common">Proso millet</name>
    <name type="synonym">Broomcorn millet</name>
    <dbReference type="NCBI Taxonomy" id="4540"/>
    <lineage>
        <taxon>Eukaryota</taxon>
        <taxon>Viridiplantae</taxon>
        <taxon>Streptophyta</taxon>
        <taxon>Embryophyta</taxon>
        <taxon>Tracheophyta</taxon>
        <taxon>Spermatophyta</taxon>
        <taxon>Magnoliopsida</taxon>
        <taxon>Liliopsida</taxon>
        <taxon>Poales</taxon>
        <taxon>Poaceae</taxon>
        <taxon>PACMAD clade</taxon>
        <taxon>Panicoideae</taxon>
        <taxon>Panicodae</taxon>
        <taxon>Paniceae</taxon>
        <taxon>Panicinae</taxon>
        <taxon>Panicum</taxon>
        <taxon>Panicum sect. Panicum</taxon>
    </lineage>
</organism>